<accession>A0A3E2BJ72</accession>
<dbReference type="AlphaFoldDB" id="A0A3E2BJ72"/>
<comment type="caution">
    <text evidence="1">The sequence shown here is derived from an EMBL/GenBank/DDBJ whole genome shotgun (WGS) entry which is preliminary data.</text>
</comment>
<dbReference type="Proteomes" id="UP000257323">
    <property type="component" value="Unassembled WGS sequence"/>
</dbReference>
<proteinExistence type="predicted"/>
<dbReference type="EMBL" id="QUAH01000024">
    <property type="protein sequence ID" value="RFT14676.1"/>
    <property type="molecule type" value="Genomic_DNA"/>
</dbReference>
<gene>
    <name evidence="1" type="ORF">OP8BY_2502</name>
</gene>
<reference evidence="1 2" key="1">
    <citation type="submission" date="2018-08" db="EMBL/GenBank/DDBJ databases">
        <title>Genome analysis of the thermophilic bacterium of the candidate phylum Aminicenantes from deep subsurface aquifer revealed its physiology and ecological role.</title>
        <authorList>
            <person name="Kadnikov V.V."/>
            <person name="Mardanov A.V."/>
            <person name="Beletsky A.V."/>
            <person name="Karnachuk O.V."/>
            <person name="Ravin N.V."/>
        </authorList>
    </citation>
    <scope>NUCLEOTIDE SEQUENCE [LARGE SCALE GENOMIC DNA]</scope>
    <source>
        <strain evidence="1">BY38</strain>
    </source>
</reference>
<evidence type="ECO:0000313" key="2">
    <source>
        <dbReference type="Proteomes" id="UP000257323"/>
    </source>
</evidence>
<evidence type="ECO:0000313" key="1">
    <source>
        <dbReference type="EMBL" id="RFT14676.1"/>
    </source>
</evidence>
<name>A0A3E2BJ72_9BACT</name>
<organism evidence="1 2">
    <name type="scientific">Candidatus Saccharicenans subterraneus</name>
    <dbReference type="NCBI Taxonomy" id="2508984"/>
    <lineage>
        <taxon>Bacteria</taxon>
        <taxon>Candidatus Aminicenantota</taxon>
        <taxon>Candidatus Aminicenantia</taxon>
        <taxon>Candidatus Aminicenantales</taxon>
        <taxon>Candidatus Saccharicenantaceae</taxon>
        <taxon>Candidatus Saccharicenans</taxon>
    </lineage>
</organism>
<protein>
    <submittedName>
        <fullName evidence="1">Kunitz/bovine pancreatic trypsin inhibitor domain protein</fullName>
    </submittedName>
</protein>
<sequence length="511" mass="58060">MLIISALALPGGMKAGDKCAFSARPVELAQDSQKAIIFHNKQEEILVLATELRADRETQVLEFIPFPAEPQVFLVKEPILEKVRELLKKKDIKELQGPTKGGGGLAPVEIKLSQKMGPHDVTVVKINQAGEFENWVREFFKQKKIQLESKLEGVLANARDYLDRGFNYFVFDSVTVSRETRLVEPLAYRFKSAELYYPLKTSNLVGGSGRVELVLILPGTFFAEELILHKQDQRYFELFRSGWRASSSSKMYPAELGELLPEAAGFFKQGQKIYLQLLKYDGPYDFKDDLRWDISGLPRYAYKISISSFLGEIREQKMTEDEIKDYLQARCAENPNFLKESRVLLDEEMLGYLLTSRLTCEDFVHPEEFEVYKAIYNFNPSGLSPVRLDGLPTGFVVLEDKTANRKFEKIKGVEKALLDDYDSKNKKEYRLSDFVPEGLEDCIQVRQGERENLLSPGKNYVSRVGFNPGRTAALVFVSHVASPEMGAGYLVLLEKHQGAWTPVKVLSAEIY</sequence>